<dbReference type="EMBL" id="CAXHTA020000009">
    <property type="protein sequence ID" value="CAL5223819.1"/>
    <property type="molecule type" value="Genomic_DNA"/>
</dbReference>
<evidence type="ECO:0000313" key="2">
    <source>
        <dbReference type="Proteomes" id="UP001497392"/>
    </source>
</evidence>
<name>A0ABP1FXV0_9CHLO</name>
<organism evidence="1 2">
    <name type="scientific">Coccomyxa viridis</name>
    <dbReference type="NCBI Taxonomy" id="1274662"/>
    <lineage>
        <taxon>Eukaryota</taxon>
        <taxon>Viridiplantae</taxon>
        <taxon>Chlorophyta</taxon>
        <taxon>core chlorophytes</taxon>
        <taxon>Trebouxiophyceae</taxon>
        <taxon>Trebouxiophyceae incertae sedis</taxon>
        <taxon>Coccomyxaceae</taxon>
        <taxon>Coccomyxa</taxon>
    </lineage>
</organism>
<reference evidence="1 2" key="1">
    <citation type="submission" date="2024-06" db="EMBL/GenBank/DDBJ databases">
        <authorList>
            <person name="Kraege A."/>
            <person name="Thomma B."/>
        </authorList>
    </citation>
    <scope>NUCLEOTIDE SEQUENCE [LARGE SCALE GENOMIC DNA]</scope>
</reference>
<proteinExistence type="predicted"/>
<evidence type="ECO:0000313" key="1">
    <source>
        <dbReference type="EMBL" id="CAL5223819.1"/>
    </source>
</evidence>
<sequence length="488" mass="54747">MTELLSLPDDVLGFIVLRSLTDSSITRLDKRWCRIASTSRRLWTLHLPHTPHPISICNEQHTFNADGVQWWLRRLKFAKSLAIGVGEKGWSEGRFIRRKHSGLGLPCDTFPALQVLGMYFRDYAQELYFQSYFIAMVQGAPNLTALTLHPRTLSTVALLSSSSLKHLELHISIEETWPGRMAFPDVTACPMLESLKVVTGSPGTARKELGGAFDAFAGYHPVGHSSHHPDISLSHLHKLQHFQLEEETLLRDKLALPLGCQLFLRLLGYHTGFSWGDCWGSVRPHATVMCLELSEFERWPAWLTDCHLKLLVLEISDTGSLRERLDLALLKHIPHVRLLSNGTLNLTHTEGSWQSLEVIGQQGVSVGFSDMAAFVMRTKLFSFCYSCESPTTATTGHSVAMMDKMQVICAACGVECYRTSHRDSGQPIPTWVERISNRKLGSPFDMESVLPEAGSGDAIWQLAETQLLAPYEDFWPQDPCKALDGMEY</sequence>
<keyword evidence="2" id="KW-1185">Reference proteome</keyword>
<dbReference type="Proteomes" id="UP001497392">
    <property type="component" value="Unassembled WGS sequence"/>
</dbReference>
<accession>A0ABP1FXV0</accession>
<gene>
    <name evidence="1" type="primary">g6390</name>
    <name evidence="1" type="ORF">VP750_LOCUS5478</name>
</gene>
<protein>
    <submittedName>
        <fullName evidence="1">G6390 protein</fullName>
    </submittedName>
</protein>
<comment type="caution">
    <text evidence="1">The sequence shown here is derived from an EMBL/GenBank/DDBJ whole genome shotgun (WGS) entry which is preliminary data.</text>
</comment>